<keyword evidence="3" id="KW-1185">Reference proteome</keyword>
<feature type="region of interest" description="Disordered" evidence="1">
    <location>
        <begin position="77"/>
        <end position="134"/>
    </location>
</feature>
<organism evidence="2 3">
    <name type="scientific">Amborella trichopoda</name>
    <dbReference type="NCBI Taxonomy" id="13333"/>
    <lineage>
        <taxon>Eukaryota</taxon>
        <taxon>Viridiplantae</taxon>
        <taxon>Streptophyta</taxon>
        <taxon>Embryophyta</taxon>
        <taxon>Tracheophyta</taxon>
        <taxon>Spermatophyta</taxon>
        <taxon>Magnoliopsida</taxon>
        <taxon>Amborellales</taxon>
        <taxon>Amborellaceae</taxon>
        <taxon>Amborella</taxon>
    </lineage>
</organism>
<accession>W1PV13</accession>
<evidence type="ECO:0000313" key="2">
    <source>
        <dbReference type="EMBL" id="ERN13867.1"/>
    </source>
</evidence>
<name>W1PV13_AMBTC</name>
<reference evidence="3" key="1">
    <citation type="journal article" date="2013" name="Science">
        <title>The Amborella genome and the evolution of flowering plants.</title>
        <authorList>
            <consortium name="Amborella Genome Project"/>
        </authorList>
    </citation>
    <scope>NUCLEOTIDE SEQUENCE [LARGE SCALE GENOMIC DNA]</scope>
</reference>
<dbReference type="Proteomes" id="UP000017836">
    <property type="component" value="Unassembled WGS sequence"/>
</dbReference>
<evidence type="ECO:0000313" key="3">
    <source>
        <dbReference type="Proteomes" id="UP000017836"/>
    </source>
</evidence>
<dbReference type="HOGENOM" id="CLU_1899021_0_0_1"/>
<sequence length="134" mass="14371">MIVSTLIARYVTEVYQGSTLCDRLAIGGQGCGSKNSYILVPPWKSQSIGENPTPGRDVGDEPVFEGESLTRTQVQEVAGMASSPMRTTRSQTQSKGKELAKKKGKGKKVKVHTKGRKMHFTGDKGRRSLCGGGG</sequence>
<feature type="compositionally biased region" description="Polar residues" evidence="1">
    <location>
        <begin position="84"/>
        <end position="94"/>
    </location>
</feature>
<dbReference type="AlphaFoldDB" id="W1PV13"/>
<evidence type="ECO:0000256" key="1">
    <source>
        <dbReference type="SAM" id="MobiDB-lite"/>
    </source>
</evidence>
<gene>
    <name evidence="2" type="ORF">AMTR_s00021p00023070</name>
</gene>
<feature type="compositionally biased region" description="Basic residues" evidence="1">
    <location>
        <begin position="102"/>
        <end position="119"/>
    </location>
</feature>
<dbReference type="Gramene" id="ERN13867">
    <property type="protein sequence ID" value="ERN13867"/>
    <property type="gene ID" value="AMTR_s00021p00023070"/>
</dbReference>
<dbReference type="EMBL" id="KI392560">
    <property type="protein sequence ID" value="ERN13867.1"/>
    <property type="molecule type" value="Genomic_DNA"/>
</dbReference>
<protein>
    <submittedName>
        <fullName evidence="2">Uncharacterized protein</fullName>
    </submittedName>
</protein>
<proteinExistence type="predicted"/>